<evidence type="ECO:0000259" key="3">
    <source>
        <dbReference type="PROSITE" id="PS50158"/>
    </source>
</evidence>
<accession>A0AAV1CUD3</accession>
<evidence type="ECO:0000256" key="2">
    <source>
        <dbReference type="SAM" id="MobiDB-lite"/>
    </source>
</evidence>
<keyword evidence="5" id="KW-1185">Reference proteome</keyword>
<proteinExistence type="predicted"/>
<sequence>MAVEVNLENPLCQELDLRNRKQKVEYENLPFICAYCGRAGHLAVTCPFNPQKSPDLVILTAAGTSNMSASGGANDKFQATEHRRHTVGEWSHGSRFDLLNELNDDNGEGPLCKEDSANKEDEGDRTTTPAGQMPSFLGVRKVSARDKSPTAKSGVHSQPKTEKKNPMLP</sequence>
<keyword evidence="1" id="KW-0479">Metal-binding</keyword>
<dbReference type="AlphaFoldDB" id="A0AAV1CUD3"/>
<keyword evidence="1" id="KW-0862">Zinc</keyword>
<dbReference type="GO" id="GO:0008270">
    <property type="term" value="F:zinc ion binding"/>
    <property type="evidence" value="ECO:0007669"/>
    <property type="project" value="UniProtKB-KW"/>
</dbReference>
<feature type="compositionally biased region" description="Basic and acidic residues" evidence="2">
    <location>
        <begin position="159"/>
        <end position="169"/>
    </location>
</feature>
<dbReference type="GO" id="GO:0003676">
    <property type="term" value="F:nucleic acid binding"/>
    <property type="evidence" value="ECO:0007669"/>
    <property type="project" value="InterPro"/>
</dbReference>
<evidence type="ECO:0000313" key="5">
    <source>
        <dbReference type="Proteomes" id="UP001161247"/>
    </source>
</evidence>
<evidence type="ECO:0000256" key="1">
    <source>
        <dbReference type="PROSITE-ProRule" id="PRU00047"/>
    </source>
</evidence>
<dbReference type="InterPro" id="IPR036875">
    <property type="entry name" value="Znf_CCHC_sf"/>
</dbReference>
<dbReference type="PROSITE" id="PS50158">
    <property type="entry name" value="ZF_CCHC"/>
    <property type="match status" value="1"/>
</dbReference>
<dbReference type="SUPFAM" id="SSF57756">
    <property type="entry name" value="Retrovirus zinc finger-like domains"/>
    <property type="match status" value="1"/>
</dbReference>
<dbReference type="InterPro" id="IPR001878">
    <property type="entry name" value="Znf_CCHC"/>
</dbReference>
<gene>
    <name evidence="4" type="ORF">OLC1_LOCUS9282</name>
</gene>
<reference evidence="4" key="1">
    <citation type="submission" date="2023-03" db="EMBL/GenBank/DDBJ databases">
        <authorList>
            <person name="Julca I."/>
        </authorList>
    </citation>
    <scope>NUCLEOTIDE SEQUENCE</scope>
</reference>
<dbReference type="Proteomes" id="UP001161247">
    <property type="component" value="Chromosome 3"/>
</dbReference>
<dbReference type="EMBL" id="OX459120">
    <property type="protein sequence ID" value="CAI9099221.1"/>
    <property type="molecule type" value="Genomic_DNA"/>
</dbReference>
<feature type="region of interest" description="Disordered" evidence="2">
    <location>
        <begin position="99"/>
        <end position="169"/>
    </location>
</feature>
<name>A0AAV1CUD3_OLDCO</name>
<keyword evidence="1" id="KW-0863">Zinc-finger</keyword>
<feature type="compositionally biased region" description="Basic and acidic residues" evidence="2">
    <location>
        <begin position="111"/>
        <end position="125"/>
    </location>
</feature>
<organism evidence="4 5">
    <name type="scientific">Oldenlandia corymbosa var. corymbosa</name>
    <dbReference type="NCBI Taxonomy" id="529605"/>
    <lineage>
        <taxon>Eukaryota</taxon>
        <taxon>Viridiplantae</taxon>
        <taxon>Streptophyta</taxon>
        <taxon>Embryophyta</taxon>
        <taxon>Tracheophyta</taxon>
        <taxon>Spermatophyta</taxon>
        <taxon>Magnoliopsida</taxon>
        <taxon>eudicotyledons</taxon>
        <taxon>Gunneridae</taxon>
        <taxon>Pentapetalae</taxon>
        <taxon>asterids</taxon>
        <taxon>lamiids</taxon>
        <taxon>Gentianales</taxon>
        <taxon>Rubiaceae</taxon>
        <taxon>Rubioideae</taxon>
        <taxon>Spermacoceae</taxon>
        <taxon>Hedyotis-Oldenlandia complex</taxon>
        <taxon>Oldenlandia</taxon>
    </lineage>
</organism>
<evidence type="ECO:0000313" key="4">
    <source>
        <dbReference type="EMBL" id="CAI9099221.1"/>
    </source>
</evidence>
<feature type="domain" description="CCHC-type" evidence="3">
    <location>
        <begin position="33"/>
        <end position="47"/>
    </location>
</feature>
<protein>
    <submittedName>
        <fullName evidence="4">OLC1v1036006C1</fullName>
    </submittedName>
</protein>